<dbReference type="Gene3D" id="3.30.1460.30">
    <property type="entry name" value="YgaC/TfoX-N like chaperone"/>
    <property type="match status" value="1"/>
</dbReference>
<dbReference type="PANTHER" id="PTHR36121">
    <property type="entry name" value="PROTEIN SXY"/>
    <property type="match status" value="1"/>
</dbReference>
<organism evidence="3 4">
    <name type="scientific">Proteus mirabilis</name>
    <dbReference type="NCBI Taxonomy" id="584"/>
    <lineage>
        <taxon>Bacteria</taxon>
        <taxon>Pseudomonadati</taxon>
        <taxon>Pseudomonadota</taxon>
        <taxon>Gammaproteobacteria</taxon>
        <taxon>Enterobacterales</taxon>
        <taxon>Morganellaceae</taxon>
        <taxon>Proteus</taxon>
    </lineage>
</organism>
<dbReference type="InterPro" id="IPR047525">
    <property type="entry name" value="TfoX-like"/>
</dbReference>
<sequence>MSILPEQRKAHLLSRVAEYGKLSKKSQFGGYSLMVDEVIFAITADNEFYLKGSGFAETLYKANNMDAYVYLKKGIPITLRYYRITQAIWLNSAKLNQYIDFAYHYSTQEFLGQQKQPRRIKDLPNLGIALEKKLNQVGINRIEELRTIGAKACYLKLIAQPKQGNSDLLLALAGAIVGCHRSVLPSQLKMELLNWYKELSVKSY</sequence>
<evidence type="ECO:0000313" key="4">
    <source>
        <dbReference type="Proteomes" id="UP000251485"/>
    </source>
</evidence>
<dbReference type="PIRSF" id="PIRSF028788">
    <property type="entry name" value="TfoX_Sxy"/>
    <property type="match status" value="1"/>
</dbReference>
<dbReference type="PANTHER" id="PTHR36121:SF1">
    <property type="entry name" value="PROTEIN SXY"/>
    <property type="match status" value="1"/>
</dbReference>
<dbReference type="InterPro" id="IPR007077">
    <property type="entry name" value="TfoX_C"/>
</dbReference>
<proteinExistence type="predicted"/>
<protein>
    <submittedName>
        <fullName evidence="3">Regulator of competence-specific genes</fullName>
    </submittedName>
</protein>
<feature type="domain" description="TfoX C-terminal" evidence="2">
    <location>
        <begin position="117"/>
        <end position="196"/>
    </location>
</feature>
<gene>
    <name evidence="3" type="primary">sxy</name>
    <name evidence="3" type="ORF">NCTC10975_00632</name>
</gene>
<evidence type="ECO:0000313" key="3">
    <source>
        <dbReference type="EMBL" id="SPY94296.1"/>
    </source>
</evidence>
<dbReference type="RefSeq" id="WP_046335284.1">
    <property type="nucleotide sequence ID" value="NZ_CAXOHV010000007.1"/>
</dbReference>
<dbReference type="Pfam" id="PF04993">
    <property type="entry name" value="TfoX_N"/>
    <property type="match status" value="1"/>
</dbReference>
<dbReference type="Proteomes" id="UP000251485">
    <property type="component" value="Unassembled WGS sequence"/>
</dbReference>
<evidence type="ECO:0000259" key="2">
    <source>
        <dbReference type="Pfam" id="PF04994"/>
    </source>
</evidence>
<dbReference type="GO" id="GO:0030420">
    <property type="term" value="P:establishment of competence for transformation"/>
    <property type="evidence" value="ECO:0007669"/>
    <property type="project" value="InterPro"/>
</dbReference>
<dbReference type="SUPFAM" id="SSF159894">
    <property type="entry name" value="YgaC/TfoX-N like"/>
    <property type="match status" value="1"/>
</dbReference>
<evidence type="ECO:0000259" key="1">
    <source>
        <dbReference type="Pfam" id="PF04993"/>
    </source>
</evidence>
<dbReference type="Pfam" id="PF04994">
    <property type="entry name" value="TfoX_C"/>
    <property type="match status" value="1"/>
</dbReference>
<dbReference type="InterPro" id="IPR026256">
    <property type="entry name" value="TfoX-like_gammaprotbact"/>
</dbReference>
<dbReference type="Gene3D" id="1.10.150.20">
    <property type="entry name" value="5' to 3' exonuclease, C-terminal subdomain"/>
    <property type="match status" value="1"/>
</dbReference>
<reference evidence="3 4" key="1">
    <citation type="submission" date="2018-06" db="EMBL/GenBank/DDBJ databases">
        <authorList>
            <consortium name="Pathogen Informatics"/>
            <person name="Doyle S."/>
        </authorList>
    </citation>
    <scope>NUCLEOTIDE SEQUENCE [LARGE SCALE GENOMIC DNA]</scope>
    <source>
        <strain evidence="3 4">NCTC10975</strain>
    </source>
</reference>
<accession>A0A2X2BM42</accession>
<dbReference type="AlphaFoldDB" id="A0A2X2BM42"/>
<feature type="domain" description="TfoX N-terminal" evidence="1">
    <location>
        <begin position="16"/>
        <end position="103"/>
    </location>
</feature>
<dbReference type="EMBL" id="UAUE01000003">
    <property type="protein sequence ID" value="SPY94296.1"/>
    <property type="molecule type" value="Genomic_DNA"/>
</dbReference>
<name>A0A2X2BM42_PROMI</name>
<dbReference type="InterPro" id="IPR007076">
    <property type="entry name" value="TfoX_N"/>
</dbReference>